<protein>
    <submittedName>
        <fullName evidence="1">Uncharacterized protein</fullName>
    </submittedName>
</protein>
<dbReference type="Proteomes" id="UP000807159">
    <property type="component" value="Chromosome 1"/>
</dbReference>
<dbReference type="AlphaFoldDB" id="A0A8T2ZYZ5"/>
<accession>A0A8T2ZYZ5</accession>
<sequence length="64" mass="7112">SSPLQAIDGSEFRVSVVGLQRRRGVACGRRALLKLLCLGCYWRRKDCWEVAGEDGDLGSEEVDE</sequence>
<name>A0A8T2ZYZ5_POPDE</name>
<evidence type="ECO:0000313" key="1">
    <source>
        <dbReference type="EMBL" id="KAH8522596.1"/>
    </source>
</evidence>
<dbReference type="EMBL" id="JACEGQ020000001">
    <property type="protein sequence ID" value="KAH8522596.1"/>
    <property type="molecule type" value="Genomic_DNA"/>
</dbReference>
<organism evidence="1 2">
    <name type="scientific">Populus deltoides</name>
    <name type="common">Eastern poplar</name>
    <name type="synonym">Eastern cottonwood</name>
    <dbReference type="NCBI Taxonomy" id="3696"/>
    <lineage>
        <taxon>Eukaryota</taxon>
        <taxon>Viridiplantae</taxon>
        <taxon>Streptophyta</taxon>
        <taxon>Embryophyta</taxon>
        <taxon>Tracheophyta</taxon>
        <taxon>Spermatophyta</taxon>
        <taxon>Magnoliopsida</taxon>
        <taxon>eudicotyledons</taxon>
        <taxon>Gunneridae</taxon>
        <taxon>Pentapetalae</taxon>
        <taxon>rosids</taxon>
        <taxon>fabids</taxon>
        <taxon>Malpighiales</taxon>
        <taxon>Salicaceae</taxon>
        <taxon>Saliceae</taxon>
        <taxon>Populus</taxon>
    </lineage>
</organism>
<feature type="non-terminal residue" evidence="1">
    <location>
        <position position="1"/>
    </location>
</feature>
<proteinExistence type="predicted"/>
<comment type="caution">
    <text evidence="1">The sequence shown here is derived from an EMBL/GenBank/DDBJ whole genome shotgun (WGS) entry which is preliminary data.</text>
</comment>
<reference evidence="1" key="1">
    <citation type="journal article" date="2021" name="J. Hered.">
        <title>Genome Assembly of Salicaceae Populus deltoides (Eastern Cottonwood) I-69 Based on Nanopore Sequencing and Hi-C Technologies.</title>
        <authorList>
            <person name="Bai S."/>
            <person name="Wu H."/>
            <person name="Zhang J."/>
            <person name="Pan Z."/>
            <person name="Zhao W."/>
            <person name="Li Z."/>
            <person name="Tong C."/>
        </authorList>
    </citation>
    <scope>NUCLEOTIDE SEQUENCE</scope>
    <source>
        <tissue evidence="1">Leaf</tissue>
    </source>
</reference>
<gene>
    <name evidence="1" type="ORF">H0E87_003293</name>
</gene>
<keyword evidence="2" id="KW-1185">Reference proteome</keyword>
<evidence type="ECO:0000313" key="2">
    <source>
        <dbReference type="Proteomes" id="UP000807159"/>
    </source>
</evidence>